<evidence type="ECO:0000256" key="5">
    <source>
        <dbReference type="ARBA" id="ARBA00022448"/>
    </source>
</evidence>
<evidence type="ECO:0000256" key="10">
    <source>
        <dbReference type="ARBA" id="ARBA00022989"/>
    </source>
</evidence>
<keyword evidence="5" id="KW-0813">Transport</keyword>
<evidence type="ECO:0000256" key="16">
    <source>
        <dbReference type="SAM" id="Phobius"/>
    </source>
</evidence>
<comment type="similarity">
    <text evidence="2">Belongs to the complex I subunit 6 family.</text>
</comment>
<accession>A0A343A4Y6</accession>
<geneLocation type="mitochondrion" evidence="17"/>
<evidence type="ECO:0000256" key="8">
    <source>
        <dbReference type="ARBA" id="ARBA00022967"/>
    </source>
</evidence>
<gene>
    <name evidence="17" type="primary">nad6</name>
</gene>
<dbReference type="PANTHER" id="PTHR11435">
    <property type="entry name" value="NADH UBIQUINONE OXIDOREDUCTASE SUBUNIT ND6"/>
    <property type="match status" value="1"/>
</dbReference>
<evidence type="ECO:0000256" key="13">
    <source>
        <dbReference type="ARBA" id="ARBA00023136"/>
    </source>
</evidence>
<feature type="transmembrane region" description="Helical" evidence="16">
    <location>
        <begin position="7"/>
        <end position="35"/>
    </location>
</feature>
<dbReference type="InterPro" id="IPR050269">
    <property type="entry name" value="ComplexI_Subunit6"/>
</dbReference>
<feature type="transmembrane region" description="Helical" evidence="16">
    <location>
        <begin position="81"/>
        <end position="101"/>
    </location>
</feature>
<protein>
    <recommendedName>
        <fullName evidence="4">NADH-ubiquinone oxidoreductase chain 6</fullName>
        <ecNumber evidence="3">7.1.1.2</ecNumber>
    </recommendedName>
    <alternativeName>
        <fullName evidence="14">NADH dehydrogenase subunit 6</fullName>
    </alternativeName>
</protein>
<keyword evidence="9" id="KW-0249">Electron transport</keyword>
<comment type="subcellular location">
    <subcellularLocation>
        <location evidence="1">Mitochondrion membrane</location>
        <topology evidence="1">Multi-pass membrane protein</topology>
    </subcellularLocation>
</comment>
<evidence type="ECO:0000256" key="1">
    <source>
        <dbReference type="ARBA" id="ARBA00004225"/>
    </source>
</evidence>
<keyword evidence="11" id="KW-0520">NAD</keyword>
<evidence type="ECO:0000313" key="17">
    <source>
        <dbReference type="EMBL" id="AOY39614.1"/>
    </source>
</evidence>
<evidence type="ECO:0000256" key="3">
    <source>
        <dbReference type="ARBA" id="ARBA00012944"/>
    </source>
</evidence>
<sequence length="168" mass="19380">MLILYMLNWLLSLSFIILNHPLSLGFILLLLTINISLTSGIMYLNFWFGYLLFLIMVGGILVMFIYMTSIASNEKFNMPSLYSMMLFFTAVISFMILSMTLDSFFATFPNLEFSYLNQDILNMQNKSLTKIFSKPLNQLPVALMSYLLLCLITVVKMTENKMGPLRQK</sequence>
<evidence type="ECO:0000256" key="2">
    <source>
        <dbReference type="ARBA" id="ARBA00005698"/>
    </source>
</evidence>
<dbReference type="EMBL" id="KX035216">
    <property type="protein sequence ID" value="AOY39614.1"/>
    <property type="molecule type" value="Genomic_DNA"/>
</dbReference>
<evidence type="ECO:0000256" key="4">
    <source>
        <dbReference type="ARBA" id="ARBA00021095"/>
    </source>
</evidence>
<evidence type="ECO:0000256" key="14">
    <source>
        <dbReference type="ARBA" id="ARBA00031019"/>
    </source>
</evidence>
<evidence type="ECO:0000256" key="12">
    <source>
        <dbReference type="ARBA" id="ARBA00023128"/>
    </source>
</evidence>
<feature type="transmembrane region" description="Helical" evidence="16">
    <location>
        <begin position="47"/>
        <end position="69"/>
    </location>
</feature>
<dbReference type="GO" id="GO:0031966">
    <property type="term" value="C:mitochondrial membrane"/>
    <property type="evidence" value="ECO:0007669"/>
    <property type="project" value="UniProtKB-SubCell"/>
</dbReference>
<organism evidence="17">
    <name type="scientific">Dryocoetes villosus</name>
    <dbReference type="NCBI Taxonomy" id="1367338"/>
    <lineage>
        <taxon>Eukaryota</taxon>
        <taxon>Metazoa</taxon>
        <taxon>Ecdysozoa</taxon>
        <taxon>Arthropoda</taxon>
        <taxon>Hexapoda</taxon>
        <taxon>Insecta</taxon>
        <taxon>Pterygota</taxon>
        <taxon>Neoptera</taxon>
        <taxon>Endopterygota</taxon>
        <taxon>Coleoptera</taxon>
        <taxon>Polyphaga</taxon>
        <taxon>Cucujiformia</taxon>
        <taxon>Curculionidae</taxon>
        <taxon>Scolytinae</taxon>
        <taxon>Dryocoetes</taxon>
    </lineage>
</organism>
<dbReference type="AlphaFoldDB" id="A0A343A4Y6"/>
<dbReference type="PANTHER" id="PTHR11435:SF1">
    <property type="entry name" value="NADH-UBIQUINONE OXIDOREDUCTASE CHAIN 6"/>
    <property type="match status" value="1"/>
</dbReference>
<evidence type="ECO:0000256" key="9">
    <source>
        <dbReference type="ARBA" id="ARBA00022982"/>
    </source>
</evidence>
<evidence type="ECO:0000256" key="7">
    <source>
        <dbReference type="ARBA" id="ARBA00022692"/>
    </source>
</evidence>
<feature type="transmembrane region" description="Helical" evidence="16">
    <location>
        <begin position="139"/>
        <end position="158"/>
    </location>
</feature>
<reference evidence="17" key="1">
    <citation type="submission" date="2016-04" db="EMBL/GenBank/DDBJ databases">
        <title>Mitochondria of Scolytid beetles.</title>
        <authorList>
            <person name="Miller K."/>
            <person name="Linard B."/>
            <person name="Vogler A.P."/>
        </authorList>
    </citation>
    <scope>NUCLEOTIDE SEQUENCE</scope>
</reference>
<evidence type="ECO:0000256" key="11">
    <source>
        <dbReference type="ARBA" id="ARBA00023027"/>
    </source>
</evidence>
<comment type="catalytic activity">
    <reaction evidence="15">
        <text>a ubiquinone + NADH + 5 H(+)(in) = a ubiquinol + NAD(+) + 4 H(+)(out)</text>
        <dbReference type="Rhea" id="RHEA:29091"/>
        <dbReference type="Rhea" id="RHEA-COMP:9565"/>
        <dbReference type="Rhea" id="RHEA-COMP:9566"/>
        <dbReference type="ChEBI" id="CHEBI:15378"/>
        <dbReference type="ChEBI" id="CHEBI:16389"/>
        <dbReference type="ChEBI" id="CHEBI:17976"/>
        <dbReference type="ChEBI" id="CHEBI:57540"/>
        <dbReference type="ChEBI" id="CHEBI:57945"/>
        <dbReference type="EC" id="7.1.1.2"/>
    </reaction>
</comment>
<keyword evidence="12 17" id="KW-0496">Mitochondrion</keyword>
<dbReference type="GO" id="GO:0008137">
    <property type="term" value="F:NADH dehydrogenase (ubiquinone) activity"/>
    <property type="evidence" value="ECO:0007669"/>
    <property type="project" value="UniProtKB-EC"/>
</dbReference>
<dbReference type="EC" id="7.1.1.2" evidence="3"/>
<name>A0A343A4Y6_9CUCU</name>
<keyword evidence="10 16" id="KW-1133">Transmembrane helix</keyword>
<keyword evidence="6" id="KW-0679">Respiratory chain</keyword>
<evidence type="ECO:0000256" key="15">
    <source>
        <dbReference type="ARBA" id="ARBA00049551"/>
    </source>
</evidence>
<keyword evidence="13 16" id="KW-0472">Membrane</keyword>
<keyword evidence="8" id="KW-1278">Translocase</keyword>
<evidence type="ECO:0000256" key="6">
    <source>
        <dbReference type="ARBA" id="ARBA00022660"/>
    </source>
</evidence>
<proteinExistence type="inferred from homology"/>
<keyword evidence="7 16" id="KW-0812">Transmembrane</keyword>